<dbReference type="Proteomes" id="UP001159363">
    <property type="component" value="Chromosome 1"/>
</dbReference>
<gene>
    <name evidence="1" type="ORF">PR048_001632</name>
</gene>
<name>A0ABQ9IKC4_9NEOP</name>
<evidence type="ECO:0000313" key="1">
    <source>
        <dbReference type="EMBL" id="KAJ8896288.1"/>
    </source>
</evidence>
<proteinExistence type="predicted"/>
<evidence type="ECO:0000313" key="2">
    <source>
        <dbReference type="Proteomes" id="UP001159363"/>
    </source>
</evidence>
<comment type="caution">
    <text evidence="1">The sequence shown here is derived from an EMBL/GenBank/DDBJ whole genome shotgun (WGS) entry which is preliminary data.</text>
</comment>
<sequence length="90" mass="10194">MLNDLTANLPMGLQIFPNLCARFIYNLKPTGVIFTPYCCYPLYLALRIEFLSYRNRELVLVQQVKLTFHHTGLISTPDYSPLIAAASGID</sequence>
<protein>
    <submittedName>
        <fullName evidence="1">Uncharacterized protein</fullName>
    </submittedName>
</protein>
<organism evidence="1 2">
    <name type="scientific">Dryococelus australis</name>
    <dbReference type="NCBI Taxonomy" id="614101"/>
    <lineage>
        <taxon>Eukaryota</taxon>
        <taxon>Metazoa</taxon>
        <taxon>Ecdysozoa</taxon>
        <taxon>Arthropoda</taxon>
        <taxon>Hexapoda</taxon>
        <taxon>Insecta</taxon>
        <taxon>Pterygota</taxon>
        <taxon>Neoptera</taxon>
        <taxon>Polyneoptera</taxon>
        <taxon>Phasmatodea</taxon>
        <taxon>Verophasmatodea</taxon>
        <taxon>Anareolatae</taxon>
        <taxon>Phasmatidae</taxon>
        <taxon>Eurycanthinae</taxon>
        <taxon>Dryococelus</taxon>
    </lineage>
</organism>
<dbReference type="EMBL" id="JARBHB010000001">
    <property type="protein sequence ID" value="KAJ8896288.1"/>
    <property type="molecule type" value="Genomic_DNA"/>
</dbReference>
<accession>A0ABQ9IKC4</accession>
<reference evidence="1 2" key="1">
    <citation type="submission" date="2023-02" db="EMBL/GenBank/DDBJ databases">
        <title>LHISI_Scaffold_Assembly.</title>
        <authorList>
            <person name="Stuart O.P."/>
            <person name="Cleave R."/>
            <person name="Magrath M.J.L."/>
            <person name="Mikheyev A.S."/>
        </authorList>
    </citation>
    <scope>NUCLEOTIDE SEQUENCE [LARGE SCALE GENOMIC DNA]</scope>
    <source>
        <strain evidence="1">Daus_M_001</strain>
        <tissue evidence="1">Leg muscle</tissue>
    </source>
</reference>
<keyword evidence="2" id="KW-1185">Reference proteome</keyword>